<evidence type="ECO:0000313" key="7">
    <source>
        <dbReference type="Proteomes" id="UP001152759"/>
    </source>
</evidence>
<protein>
    <submittedName>
        <fullName evidence="6">Uncharacterized protein</fullName>
    </submittedName>
</protein>
<evidence type="ECO:0000256" key="2">
    <source>
        <dbReference type="ARBA" id="ARBA00022737"/>
    </source>
</evidence>
<keyword evidence="5" id="KW-0175">Coiled coil</keyword>
<evidence type="ECO:0000256" key="3">
    <source>
        <dbReference type="ARBA" id="ARBA00023043"/>
    </source>
</evidence>
<evidence type="ECO:0000256" key="5">
    <source>
        <dbReference type="SAM" id="Coils"/>
    </source>
</evidence>
<evidence type="ECO:0000256" key="1">
    <source>
        <dbReference type="ARBA" id="ARBA00004123"/>
    </source>
</evidence>
<dbReference type="Proteomes" id="UP001152759">
    <property type="component" value="Chromosome 7"/>
</dbReference>
<organism evidence="6 7">
    <name type="scientific">Bemisia tabaci</name>
    <name type="common">Sweetpotato whitefly</name>
    <name type="synonym">Aleurodes tabaci</name>
    <dbReference type="NCBI Taxonomy" id="7038"/>
    <lineage>
        <taxon>Eukaryota</taxon>
        <taxon>Metazoa</taxon>
        <taxon>Ecdysozoa</taxon>
        <taxon>Arthropoda</taxon>
        <taxon>Hexapoda</taxon>
        <taxon>Insecta</taxon>
        <taxon>Pterygota</taxon>
        <taxon>Neoptera</taxon>
        <taxon>Paraneoptera</taxon>
        <taxon>Hemiptera</taxon>
        <taxon>Sternorrhyncha</taxon>
        <taxon>Aleyrodoidea</taxon>
        <taxon>Aleyrodidae</taxon>
        <taxon>Aleyrodinae</taxon>
        <taxon>Bemisia</taxon>
    </lineage>
</organism>
<dbReference type="InterPro" id="IPR047163">
    <property type="entry name" value="ASPP1/2"/>
</dbReference>
<gene>
    <name evidence="6" type="ORF">BEMITA_LOCUS11505</name>
</gene>
<reference evidence="6" key="1">
    <citation type="submission" date="2021-12" db="EMBL/GenBank/DDBJ databases">
        <authorList>
            <person name="King R."/>
        </authorList>
    </citation>
    <scope>NUCLEOTIDE SEQUENCE</scope>
</reference>
<sequence length="316" mass="36170">MFPCRFRVKRLQLCTLLEIWPLSTLHGGKLRQALPCFSEKAVLLTCVHVVRLGDESREAAARSTTQLHATSDAFSKIVIHARCAQPARHATPSTAPFKSAGYFMRCAYTTVRARVVEKSYFLGVESTPAYSAGLRKNALPEGVELTLSELEEMACRQQHQIEAQRQLLAAKEQRLRFLKQHEARHQQVAHEHERLRRLRDRVEAQELKLKKLRALRGQVDHTKLNNASLRATFLKARRASYREKLLFAYIADRAKEKGAKLHQLFVRRRTGPPIQNHPFVWRAGNVGMSYDSRREVLTLRRCAHARRGPRAVGSRA</sequence>
<dbReference type="GO" id="GO:0042981">
    <property type="term" value="P:regulation of apoptotic process"/>
    <property type="evidence" value="ECO:0007669"/>
    <property type="project" value="InterPro"/>
</dbReference>
<keyword evidence="7" id="KW-1185">Reference proteome</keyword>
<dbReference type="PANTHER" id="PTHR24131:SF10">
    <property type="entry name" value="ANKYRIN-REPEAT, SH3-DOMAIN, AND PROLINE-RICH-REGION CONTAINING PROTEIN, ISOFORM B"/>
    <property type="match status" value="1"/>
</dbReference>
<keyword evidence="4" id="KW-0539">Nucleus</keyword>
<feature type="coiled-coil region" evidence="5">
    <location>
        <begin position="161"/>
        <end position="215"/>
    </location>
</feature>
<dbReference type="GO" id="GO:0002039">
    <property type="term" value="F:p53 binding"/>
    <property type="evidence" value="ECO:0007669"/>
    <property type="project" value="InterPro"/>
</dbReference>
<comment type="subcellular location">
    <subcellularLocation>
        <location evidence="1">Nucleus</location>
    </subcellularLocation>
</comment>
<keyword evidence="3" id="KW-0040">ANK repeat</keyword>
<dbReference type="PANTHER" id="PTHR24131">
    <property type="entry name" value="APOPTOSIS-STIMULATING OF P53 PROTEIN"/>
    <property type="match status" value="1"/>
</dbReference>
<name>A0A9P0AK74_BEMTA</name>
<dbReference type="GO" id="GO:0005634">
    <property type="term" value="C:nucleus"/>
    <property type="evidence" value="ECO:0007669"/>
    <property type="project" value="UniProtKB-SubCell"/>
</dbReference>
<dbReference type="AlphaFoldDB" id="A0A9P0AK74"/>
<proteinExistence type="predicted"/>
<evidence type="ECO:0000313" key="6">
    <source>
        <dbReference type="EMBL" id="CAH0393057.1"/>
    </source>
</evidence>
<dbReference type="EMBL" id="OU963868">
    <property type="protein sequence ID" value="CAH0393057.1"/>
    <property type="molecule type" value="Genomic_DNA"/>
</dbReference>
<evidence type="ECO:0000256" key="4">
    <source>
        <dbReference type="ARBA" id="ARBA00023242"/>
    </source>
</evidence>
<accession>A0A9P0AK74</accession>
<keyword evidence="2" id="KW-0677">Repeat</keyword>